<feature type="domain" description="DUF8021" evidence="1">
    <location>
        <begin position="234"/>
        <end position="344"/>
    </location>
</feature>
<gene>
    <name evidence="2" type="ORF">PTT_14150</name>
</gene>
<dbReference type="InterPro" id="IPR058334">
    <property type="entry name" value="DUF8021"/>
</dbReference>
<dbReference type="STRING" id="861557.E3RXL8"/>
<keyword evidence="3" id="KW-1185">Reference proteome</keyword>
<dbReference type="EMBL" id="GL535666">
    <property type="protein sequence ID" value="EFQ89538.1"/>
    <property type="molecule type" value="Genomic_DNA"/>
</dbReference>
<dbReference type="AlphaFoldDB" id="E3RXL8"/>
<protein>
    <recommendedName>
        <fullName evidence="1">DUF8021 domain-containing protein</fullName>
    </recommendedName>
</protein>
<dbReference type="HOGENOM" id="CLU_067389_0_0_1"/>
<evidence type="ECO:0000313" key="3">
    <source>
        <dbReference type="Proteomes" id="UP000001067"/>
    </source>
</evidence>
<dbReference type="Proteomes" id="UP000001067">
    <property type="component" value="Unassembled WGS sequence"/>
</dbReference>
<sequence>MVQPAASSQHPLQAVGCPPLSAVRCRLLLQARGPAVGIASHAKIVRNCSRSKTVFVAATTTALLLPAYCTPLPMVLPMALHQLSMCAPVVLARRPLEHAQASAACTLETLQAITEELLAAQTAGQSSFSSLSNKVAYTENRKSIDIKSGILTKPMKIDHARSQHDTTQCAAFSEFIIANSAAPYVITTQLRIDNTSKVSQMDTIWTSKGDWLFNATGTLYWASREKWDSIPVGKRDSRAVIKAAGDAYCDLFNNKTVQVPWGSPCARLEGGIYTGKGEATDSCNVGVPSGVPLVNRQYVIDDEYGTVDIMMDFGGNVGQEGAAGLPDSHEFRVEGGKLRYVHTLSSCGGKACM</sequence>
<dbReference type="KEGG" id="pte:PTT_14150"/>
<dbReference type="OrthoDB" id="3504677at2759"/>
<evidence type="ECO:0000259" key="1">
    <source>
        <dbReference type="Pfam" id="PF26061"/>
    </source>
</evidence>
<accession>E3RXL8</accession>
<reference evidence="2 3" key="1">
    <citation type="journal article" date="2010" name="Genome Biol.">
        <title>A first genome assembly of the barley fungal pathogen Pyrenophora teres f. teres.</title>
        <authorList>
            <person name="Ellwood S.R."/>
            <person name="Liu Z."/>
            <person name="Syme R.A."/>
            <person name="Lai Z."/>
            <person name="Hane J.K."/>
            <person name="Keiper F."/>
            <person name="Moffat C.S."/>
            <person name="Oliver R.P."/>
            <person name="Friesen T.L."/>
        </authorList>
    </citation>
    <scope>NUCLEOTIDE SEQUENCE [LARGE SCALE GENOMIC DNA]</scope>
    <source>
        <strain evidence="2 3">0-1</strain>
    </source>
</reference>
<name>E3RXL8_PYRTT</name>
<proteinExistence type="predicted"/>
<organism evidence="3">
    <name type="scientific">Pyrenophora teres f. teres (strain 0-1)</name>
    <name type="common">Barley net blotch fungus</name>
    <name type="synonym">Drechslera teres f. teres</name>
    <dbReference type="NCBI Taxonomy" id="861557"/>
    <lineage>
        <taxon>Eukaryota</taxon>
        <taxon>Fungi</taxon>
        <taxon>Dikarya</taxon>
        <taxon>Ascomycota</taxon>
        <taxon>Pezizomycotina</taxon>
        <taxon>Dothideomycetes</taxon>
        <taxon>Pleosporomycetidae</taxon>
        <taxon>Pleosporales</taxon>
        <taxon>Pleosporineae</taxon>
        <taxon>Pleosporaceae</taxon>
        <taxon>Pyrenophora</taxon>
    </lineage>
</organism>
<dbReference type="eggNOG" id="ENOG502SHGJ">
    <property type="taxonomic scope" value="Eukaryota"/>
</dbReference>
<dbReference type="Pfam" id="PF26061">
    <property type="entry name" value="DUF8021"/>
    <property type="match status" value="1"/>
</dbReference>
<evidence type="ECO:0000313" key="2">
    <source>
        <dbReference type="EMBL" id="EFQ89538.1"/>
    </source>
</evidence>